<keyword evidence="2" id="KW-1185">Reference proteome</keyword>
<protein>
    <submittedName>
        <fullName evidence="1">Uncharacterized protein</fullName>
    </submittedName>
</protein>
<organism evidence="1 2">
    <name type="scientific">Pisolithus tinctorius Marx 270</name>
    <dbReference type="NCBI Taxonomy" id="870435"/>
    <lineage>
        <taxon>Eukaryota</taxon>
        <taxon>Fungi</taxon>
        <taxon>Dikarya</taxon>
        <taxon>Basidiomycota</taxon>
        <taxon>Agaricomycotina</taxon>
        <taxon>Agaricomycetes</taxon>
        <taxon>Agaricomycetidae</taxon>
        <taxon>Boletales</taxon>
        <taxon>Sclerodermatineae</taxon>
        <taxon>Pisolithaceae</taxon>
        <taxon>Pisolithus</taxon>
    </lineage>
</organism>
<dbReference type="EMBL" id="KN831976">
    <property type="protein sequence ID" value="KIO03406.1"/>
    <property type="molecule type" value="Genomic_DNA"/>
</dbReference>
<sequence>MISTSPKSSHGNCIVTLNTVHCPGLCSPCSEVDYEETPHGFHEGSQLEHAFYGVSLER</sequence>
<accession>A0A0C3P743</accession>
<dbReference type="AlphaFoldDB" id="A0A0C3P743"/>
<reference evidence="1 2" key="1">
    <citation type="submission" date="2014-04" db="EMBL/GenBank/DDBJ databases">
        <authorList>
            <consortium name="DOE Joint Genome Institute"/>
            <person name="Kuo A."/>
            <person name="Kohler A."/>
            <person name="Costa M.D."/>
            <person name="Nagy L.G."/>
            <person name="Floudas D."/>
            <person name="Copeland A."/>
            <person name="Barry K.W."/>
            <person name="Cichocki N."/>
            <person name="Veneault-Fourrey C."/>
            <person name="LaButti K."/>
            <person name="Lindquist E.A."/>
            <person name="Lipzen A."/>
            <person name="Lundell T."/>
            <person name="Morin E."/>
            <person name="Murat C."/>
            <person name="Sun H."/>
            <person name="Tunlid A."/>
            <person name="Henrissat B."/>
            <person name="Grigoriev I.V."/>
            <person name="Hibbett D.S."/>
            <person name="Martin F."/>
            <person name="Nordberg H.P."/>
            <person name="Cantor M.N."/>
            <person name="Hua S.X."/>
        </authorList>
    </citation>
    <scope>NUCLEOTIDE SEQUENCE [LARGE SCALE GENOMIC DNA]</scope>
    <source>
        <strain evidence="1 2">Marx 270</strain>
    </source>
</reference>
<dbReference type="HOGENOM" id="CLU_2980076_0_0_1"/>
<evidence type="ECO:0000313" key="1">
    <source>
        <dbReference type="EMBL" id="KIO03406.1"/>
    </source>
</evidence>
<reference evidence="2" key="2">
    <citation type="submission" date="2015-01" db="EMBL/GenBank/DDBJ databases">
        <title>Evolutionary Origins and Diversification of the Mycorrhizal Mutualists.</title>
        <authorList>
            <consortium name="DOE Joint Genome Institute"/>
            <consortium name="Mycorrhizal Genomics Consortium"/>
            <person name="Kohler A."/>
            <person name="Kuo A."/>
            <person name="Nagy L.G."/>
            <person name="Floudas D."/>
            <person name="Copeland A."/>
            <person name="Barry K.W."/>
            <person name="Cichocki N."/>
            <person name="Veneault-Fourrey C."/>
            <person name="LaButti K."/>
            <person name="Lindquist E.A."/>
            <person name="Lipzen A."/>
            <person name="Lundell T."/>
            <person name="Morin E."/>
            <person name="Murat C."/>
            <person name="Riley R."/>
            <person name="Ohm R."/>
            <person name="Sun H."/>
            <person name="Tunlid A."/>
            <person name="Henrissat B."/>
            <person name="Grigoriev I.V."/>
            <person name="Hibbett D.S."/>
            <person name="Martin F."/>
        </authorList>
    </citation>
    <scope>NUCLEOTIDE SEQUENCE [LARGE SCALE GENOMIC DNA]</scope>
    <source>
        <strain evidence="2">Marx 270</strain>
    </source>
</reference>
<gene>
    <name evidence="1" type="ORF">M404DRAFT_1001322</name>
</gene>
<name>A0A0C3P743_PISTI</name>
<dbReference type="InParanoid" id="A0A0C3P743"/>
<proteinExistence type="predicted"/>
<evidence type="ECO:0000313" key="2">
    <source>
        <dbReference type="Proteomes" id="UP000054217"/>
    </source>
</evidence>
<dbReference type="Proteomes" id="UP000054217">
    <property type="component" value="Unassembled WGS sequence"/>
</dbReference>